<reference evidence="3" key="1">
    <citation type="submission" date="2014-08" db="EMBL/GenBank/DDBJ databases">
        <authorList>
            <person name="Edwards T."/>
        </authorList>
    </citation>
    <scope>NUCLEOTIDE SEQUENCE [LARGE SCALE GENOMIC DNA]</scope>
</reference>
<feature type="transmembrane region" description="Helical" evidence="1">
    <location>
        <begin position="112"/>
        <end position="132"/>
    </location>
</feature>
<feature type="transmembrane region" description="Helical" evidence="1">
    <location>
        <begin position="23"/>
        <end position="45"/>
    </location>
</feature>
<evidence type="ECO:0000256" key="1">
    <source>
        <dbReference type="SAM" id="Phobius"/>
    </source>
</evidence>
<keyword evidence="1" id="KW-0472">Membrane</keyword>
<name>A0A0K2VNI7_MESPL</name>
<evidence type="ECO:0000313" key="3">
    <source>
        <dbReference type="Proteomes" id="UP000182888"/>
    </source>
</evidence>
<dbReference type="EMBL" id="CCND01000002">
    <property type="protein sequence ID" value="CDX49709.1"/>
    <property type="molecule type" value="Genomic_DNA"/>
</dbReference>
<keyword evidence="1" id="KW-1133">Transmembrane helix</keyword>
<dbReference type="AlphaFoldDB" id="A0A0K2VNI7"/>
<organism evidence="2 3">
    <name type="scientific">Mesorhizobium plurifarium</name>
    <dbReference type="NCBI Taxonomy" id="69974"/>
    <lineage>
        <taxon>Bacteria</taxon>
        <taxon>Pseudomonadati</taxon>
        <taxon>Pseudomonadota</taxon>
        <taxon>Alphaproteobacteria</taxon>
        <taxon>Hyphomicrobiales</taxon>
        <taxon>Phyllobacteriaceae</taxon>
        <taxon>Mesorhizobium</taxon>
    </lineage>
</organism>
<dbReference type="PROSITE" id="PS51257">
    <property type="entry name" value="PROKAR_LIPOPROTEIN"/>
    <property type="match status" value="1"/>
</dbReference>
<gene>
    <name evidence="2" type="ORF">MPL1032_100180</name>
</gene>
<proteinExistence type="predicted"/>
<keyword evidence="1" id="KW-0812">Transmembrane</keyword>
<sequence>MTAIRHSQQTTQNRQVSRGLHRWVYFAMVGLAACYALSAWVGFAGSGAADYLLFVVTGFIVMSVALPAIAGRVWRHHRISAPGRPTTLADWMAGEFDTGDHPVKASTATIEILLPLAAVAFGMTAFAILALVES</sequence>
<accession>A0A0K2VNI7</accession>
<evidence type="ECO:0000313" key="2">
    <source>
        <dbReference type="EMBL" id="CDX49709.1"/>
    </source>
</evidence>
<dbReference type="Proteomes" id="UP000182888">
    <property type="component" value="Unassembled WGS sequence"/>
</dbReference>
<protein>
    <submittedName>
        <fullName evidence="2">Uncharacterized protein</fullName>
    </submittedName>
</protein>
<feature type="transmembrane region" description="Helical" evidence="1">
    <location>
        <begin position="51"/>
        <end position="74"/>
    </location>
</feature>